<dbReference type="EMBL" id="JAPDMZ010000030">
    <property type="protein sequence ID" value="KAK0555156.1"/>
    <property type="molecule type" value="Genomic_DNA"/>
</dbReference>
<comment type="caution">
    <text evidence="5">The sequence shown here is derived from an EMBL/GenBank/DDBJ whole genome shotgun (WGS) entry which is preliminary data.</text>
</comment>
<dbReference type="SUPFAM" id="SSF53335">
    <property type="entry name" value="S-adenosyl-L-methionine-dependent methyltransferases"/>
    <property type="match status" value="1"/>
</dbReference>
<evidence type="ECO:0000313" key="5">
    <source>
        <dbReference type="EMBL" id="KAK0555156.1"/>
    </source>
</evidence>
<evidence type="ECO:0000313" key="6">
    <source>
        <dbReference type="Proteomes" id="UP001176517"/>
    </source>
</evidence>
<dbReference type="GO" id="GO:0032259">
    <property type="term" value="P:methylation"/>
    <property type="evidence" value="ECO:0007669"/>
    <property type="project" value="UniProtKB-KW"/>
</dbReference>
<dbReference type="Proteomes" id="UP001176517">
    <property type="component" value="Unassembled WGS sequence"/>
</dbReference>
<dbReference type="Pfam" id="PF08241">
    <property type="entry name" value="Methyltransf_11"/>
    <property type="match status" value="1"/>
</dbReference>
<dbReference type="AlphaFoldDB" id="A0AAN6GVB8"/>
<proteinExistence type="inferred from homology"/>
<comment type="similarity">
    <text evidence="1">Belongs to the methyltransferase superfamily.</text>
</comment>
<dbReference type="Gene3D" id="3.40.50.150">
    <property type="entry name" value="Vaccinia Virus protein VP39"/>
    <property type="match status" value="1"/>
</dbReference>
<dbReference type="GO" id="GO:0008757">
    <property type="term" value="F:S-adenosylmethionine-dependent methyltransferase activity"/>
    <property type="evidence" value="ECO:0007669"/>
    <property type="project" value="InterPro"/>
</dbReference>
<evidence type="ECO:0000256" key="3">
    <source>
        <dbReference type="ARBA" id="ARBA00022679"/>
    </source>
</evidence>
<reference evidence="5" key="1">
    <citation type="journal article" date="2023" name="PhytoFront">
        <title>Draft Genome Resources of Seven Strains of Tilletia horrida, Causal Agent of Kernel Smut of Rice.</title>
        <authorList>
            <person name="Khanal S."/>
            <person name="Antony Babu S."/>
            <person name="Zhou X.G."/>
        </authorList>
    </citation>
    <scope>NUCLEOTIDE SEQUENCE</scope>
    <source>
        <strain evidence="5">TX6</strain>
    </source>
</reference>
<protein>
    <recommendedName>
        <fullName evidence="4">Methyltransferase type 11 domain-containing protein</fullName>
    </recommendedName>
</protein>
<dbReference type="InterPro" id="IPR013216">
    <property type="entry name" value="Methyltransf_11"/>
</dbReference>
<evidence type="ECO:0000256" key="1">
    <source>
        <dbReference type="ARBA" id="ARBA00008361"/>
    </source>
</evidence>
<sequence>MPVATAAVPSDYSLPFHEAEFANHAAKRRDHHAFREILMFHRRHGGNFGRLVTVGNITERHLAPSMLDAFESVISVRPDYIHTQWHTNPTPARGISFVQGWPEQLPETIKPDSTDLVICLSPSDWTDSYRTIDEMARILQPGGSLAIMHQNARPQICHPAEAKEEFDDLLDFLFTTTWTEAQADEDLFDEVLRSFRLDDSRLANIHFPKTLFERQSRSRLLDDFEVVQDHRRDRDFMAQYHEKLLEVGGVVGDEGLVLRWDSTVLMARKTVS</sequence>
<dbReference type="PANTHER" id="PTHR44942">
    <property type="entry name" value="METHYLTRANSF_11 DOMAIN-CONTAINING PROTEIN"/>
    <property type="match status" value="1"/>
</dbReference>
<feature type="domain" description="Methyltransferase type 11" evidence="4">
    <location>
        <begin position="87"/>
        <end position="147"/>
    </location>
</feature>
<organism evidence="5 6">
    <name type="scientific">Tilletia horrida</name>
    <dbReference type="NCBI Taxonomy" id="155126"/>
    <lineage>
        <taxon>Eukaryota</taxon>
        <taxon>Fungi</taxon>
        <taxon>Dikarya</taxon>
        <taxon>Basidiomycota</taxon>
        <taxon>Ustilaginomycotina</taxon>
        <taxon>Exobasidiomycetes</taxon>
        <taxon>Tilletiales</taxon>
        <taxon>Tilletiaceae</taxon>
        <taxon>Tilletia</taxon>
    </lineage>
</organism>
<gene>
    <name evidence="5" type="ORF">OC846_001837</name>
</gene>
<dbReference type="InterPro" id="IPR029063">
    <property type="entry name" value="SAM-dependent_MTases_sf"/>
</dbReference>
<evidence type="ECO:0000256" key="2">
    <source>
        <dbReference type="ARBA" id="ARBA00022603"/>
    </source>
</evidence>
<dbReference type="PANTHER" id="PTHR44942:SF4">
    <property type="entry name" value="METHYLTRANSFERASE TYPE 11 DOMAIN-CONTAINING PROTEIN"/>
    <property type="match status" value="1"/>
</dbReference>
<keyword evidence="3" id="KW-0808">Transferase</keyword>
<keyword evidence="2" id="KW-0489">Methyltransferase</keyword>
<accession>A0AAN6GVB8</accession>
<name>A0AAN6GVB8_9BASI</name>
<dbReference type="InterPro" id="IPR051052">
    <property type="entry name" value="Diverse_substrate_MTase"/>
</dbReference>
<evidence type="ECO:0000259" key="4">
    <source>
        <dbReference type="Pfam" id="PF08241"/>
    </source>
</evidence>
<keyword evidence="6" id="KW-1185">Reference proteome</keyword>